<comment type="similarity">
    <text evidence="2">Belongs to the peptidase M13 family.</text>
</comment>
<evidence type="ECO:0000256" key="4">
    <source>
        <dbReference type="ARBA" id="ARBA00022723"/>
    </source>
</evidence>
<keyword evidence="8" id="KW-1133">Transmembrane helix</keyword>
<dbReference type="RefSeq" id="XP_038075528.1">
    <property type="nucleotide sequence ID" value="XM_038219600.1"/>
</dbReference>
<dbReference type="Pfam" id="PF05649">
    <property type="entry name" value="Peptidase_M13_N"/>
    <property type="match status" value="1"/>
</dbReference>
<evidence type="ECO:0000256" key="3">
    <source>
        <dbReference type="ARBA" id="ARBA00022670"/>
    </source>
</evidence>
<dbReference type="GO" id="GO:0046872">
    <property type="term" value="F:metal ion binding"/>
    <property type="evidence" value="ECO:0007669"/>
    <property type="project" value="UniProtKB-KW"/>
</dbReference>
<dbReference type="OrthoDB" id="6475849at2759"/>
<keyword evidence="3" id="KW-0645">Protease</keyword>
<keyword evidence="12" id="KW-1185">Reference proteome</keyword>
<feature type="domain" description="Peptidase M13 N-terminal" evidence="10">
    <location>
        <begin position="122"/>
        <end position="509"/>
    </location>
</feature>
<dbReference type="AlphaFoldDB" id="A0A914BGY5"/>
<dbReference type="PANTHER" id="PTHR11733">
    <property type="entry name" value="ZINC METALLOPROTEASE FAMILY M13 NEPRILYSIN-RELATED"/>
    <property type="match status" value="1"/>
</dbReference>
<dbReference type="EnsemblMetazoa" id="XM_038219600.1">
    <property type="protein sequence ID" value="XP_038075528.1"/>
    <property type="gene ID" value="LOC119743215"/>
</dbReference>
<feature type="transmembrane region" description="Helical" evidence="8">
    <location>
        <begin position="54"/>
        <end position="75"/>
    </location>
</feature>
<evidence type="ECO:0000313" key="11">
    <source>
        <dbReference type="EnsemblMetazoa" id="XP_038075528.1"/>
    </source>
</evidence>
<name>A0A914BGY5_PATMI</name>
<keyword evidence="8" id="KW-0812">Transmembrane</keyword>
<dbReference type="GO" id="GO:0005886">
    <property type="term" value="C:plasma membrane"/>
    <property type="evidence" value="ECO:0007669"/>
    <property type="project" value="TreeGrafter"/>
</dbReference>
<evidence type="ECO:0000256" key="8">
    <source>
        <dbReference type="SAM" id="Phobius"/>
    </source>
</evidence>
<dbReference type="PANTHER" id="PTHR11733:SF167">
    <property type="entry name" value="FI17812P1-RELATED"/>
    <property type="match status" value="1"/>
</dbReference>
<dbReference type="GO" id="GO:0004222">
    <property type="term" value="F:metalloendopeptidase activity"/>
    <property type="evidence" value="ECO:0007669"/>
    <property type="project" value="InterPro"/>
</dbReference>
<reference evidence="11" key="1">
    <citation type="submission" date="2022-11" db="UniProtKB">
        <authorList>
            <consortium name="EnsemblMetazoa"/>
        </authorList>
    </citation>
    <scope>IDENTIFICATION</scope>
</reference>
<dbReference type="OMA" id="AEAYQCK"/>
<keyword evidence="7" id="KW-0482">Metalloprotease</keyword>
<dbReference type="PROSITE" id="PS51885">
    <property type="entry name" value="NEPRILYSIN"/>
    <property type="match status" value="1"/>
</dbReference>
<evidence type="ECO:0000256" key="2">
    <source>
        <dbReference type="ARBA" id="ARBA00007357"/>
    </source>
</evidence>
<protein>
    <recommendedName>
        <fullName evidence="13">Endothelin-converting enzyme 1</fullName>
    </recommendedName>
</protein>
<dbReference type="Pfam" id="PF01431">
    <property type="entry name" value="Peptidase_M13"/>
    <property type="match status" value="1"/>
</dbReference>
<dbReference type="Gene3D" id="1.10.1380.10">
    <property type="entry name" value="Neutral endopeptidase , domain2"/>
    <property type="match status" value="1"/>
</dbReference>
<dbReference type="InterPro" id="IPR024079">
    <property type="entry name" value="MetalloPept_cat_dom_sf"/>
</dbReference>
<feature type="domain" description="Peptidase M13 C-terminal" evidence="9">
    <location>
        <begin position="569"/>
        <end position="774"/>
    </location>
</feature>
<organism evidence="11 12">
    <name type="scientific">Patiria miniata</name>
    <name type="common">Bat star</name>
    <name type="synonym">Asterina miniata</name>
    <dbReference type="NCBI Taxonomy" id="46514"/>
    <lineage>
        <taxon>Eukaryota</taxon>
        <taxon>Metazoa</taxon>
        <taxon>Echinodermata</taxon>
        <taxon>Eleutherozoa</taxon>
        <taxon>Asterozoa</taxon>
        <taxon>Asteroidea</taxon>
        <taxon>Valvatacea</taxon>
        <taxon>Valvatida</taxon>
        <taxon>Asterinidae</taxon>
        <taxon>Patiria</taxon>
    </lineage>
</organism>
<proteinExistence type="inferred from homology"/>
<dbReference type="InterPro" id="IPR000718">
    <property type="entry name" value="Peptidase_M13"/>
</dbReference>
<dbReference type="InterPro" id="IPR008753">
    <property type="entry name" value="Peptidase_M13_N"/>
</dbReference>
<keyword evidence="4" id="KW-0479">Metal-binding</keyword>
<dbReference type="Gene3D" id="3.40.390.10">
    <property type="entry name" value="Collagenase (Catalytic Domain)"/>
    <property type="match status" value="1"/>
</dbReference>
<evidence type="ECO:0000313" key="12">
    <source>
        <dbReference type="Proteomes" id="UP000887568"/>
    </source>
</evidence>
<evidence type="ECO:0000256" key="5">
    <source>
        <dbReference type="ARBA" id="ARBA00022801"/>
    </source>
</evidence>
<evidence type="ECO:0000256" key="6">
    <source>
        <dbReference type="ARBA" id="ARBA00022833"/>
    </source>
</evidence>
<dbReference type="GeneID" id="119743215"/>
<evidence type="ECO:0000256" key="7">
    <source>
        <dbReference type="ARBA" id="ARBA00023049"/>
    </source>
</evidence>
<keyword evidence="6" id="KW-0862">Zinc</keyword>
<keyword evidence="8" id="KW-0472">Membrane</keyword>
<dbReference type="GO" id="GO:0016485">
    <property type="term" value="P:protein processing"/>
    <property type="evidence" value="ECO:0007669"/>
    <property type="project" value="TreeGrafter"/>
</dbReference>
<sequence>MSSEKNGKNLEYLSMEESQEVMVKGNAYEKGRGRKPPSNGRAGWLRRRTTLEKFLIVFLLVLILVCIVLLVSLIVTAASPVPPVEVGGPSKSPLSTEGVCTSPECVVAAGTVLSSMDLTADPCQDFYQFACGGWVKTRFIPEDLAQYTVMDELLDILLERSRGMLEEKSANDSEASTKAKNFYESCTNEALIEQYGAQPLLDLLDHLGGWPVVAGDTWDEEAWDMAEVLHKTRMEVDYNFLFRHDVSPDMSDSEVYIIVIDQPYLALKDRSFYLKEKTNKKLVAYFEFMVDVATALRPDGDREEASRQMAETLEFETALANFSVSLAERMDVATLNNRYTVKQLQAEMPQIDWLKYFRLVHTEDFSPDEEMLNYSPSYFEKMAAHISSTPKRTVANYLMWSTVFSMIRYLHTDLRNIRQRFLGATIGQTREQSRWKNCFGNTNANLGIATGALFIQKHFDKDNKAAAQEMLEDIRETLLETLDEVSWMDVETRAHAKRKASKMMESLAYDDMLTDEQAVNNVYKSIDLSPAHYFENIRAVWRMEAIEGIDHYGQRVERGISKKSPIDVNGYYNIQENTIIFPAGIFQPPFYSIRYPKSMNYGGIGMVMGHELMHGYDDTGSRVDEDGNIKQWFSNSSTEAYNEKKQCFIDQYSNYHVPEVDLKLNGEQTIGEVLADNGGIKEAYFGYKKWLERTGDPGQTLPGINLNHDQLFFLNYAQLWCSLHRKEKLELIVTTERHPPGNFRVLGTLSNSENFAEAYQCKKGSRMVRDKPCKLW</sequence>
<evidence type="ECO:0000259" key="9">
    <source>
        <dbReference type="Pfam" id="PF01431"/>
    </source>
</evidence>
<accession>A0A914BGY5</accession>
<dbReference type="CDD" id="cd08662">
    <property type="entry name" value="M13"/>
    <property type="match status" value="1"/>
</dbReference>
<dbReference type="InterPro" id="IPR018497">
    <property type="entry name" value="Peptidase_M13_C"/>
</dbReference>
<dbReference type="SUPFAM" id="SSF55486">
    <property type="entry name" value="Metalloproteases ('zincins'), catalytic domain"/>
    <property type="match status" value="1"/>
</dbReference>
<dbReference type="InterPro" id="IPR042089">
    <property type="entry name" value="Peptidase_M13_dom_2"/>
</dbReference>
<evidence type="ECO:0008006" key="13">
    <source>
        <dbReference type="Google" id="ProtNLM"/>
    </source>
</evidence>
<evidence type="ECO:0000259" key="10">
    <source>
        <dbReference type="Pfam" id="PF05649"/>
    </source>
</evidence>
<evidence type="ECO:0000256" key="1">
    <source>
        <dbReference type="ARBA" id="ARBA00001947"/>
    </source>
</evidence>
<dbReference type="Proteomes" id="UP000887568">
    <property type="component" value="Unplaced"/>
</dbReference>
<comment type="cofactor">
    <cofactor evidence="1">
        <name>Zn(2+)</name>
        <dbReference type="ChEBI" id="CHEBI:29105"/>
    </cofactor>
</comment>
<keyword evidence="5" id="KW-0378">Hydrolase</keyword>
<dbReference type="PRINTS" id="PR00786">
    <property type="entry name" value="NEPRILYSIN"/>
</dbReference>